<dbReference type="PIRSF" id="PIRSF006188">
    <property type="entry name" value="UCP006188"/>
    <property type="match status" value="1"/>
</dbReference>
<organism evidence="2 3">
    <name type="scientific">Arsukibacterium ikkense</name>
    <dbReference type="NCBI Taxonomy" id="336831"/>
    <lineage>
        <taxon>Bacteria</taxon>
        <taxon>Pseudomonadati</taxon>
        <taxon>Pseudomonadota</taxon>
        <taxon>Gammaproteobacteria</taxon>
        <taxon>Chromatiales</taxon>
        <taxon>Chromatiaceae</taxon>
        <taxon>Arsukibacterium</taxon>
    </lineage>
</organism>
<dbReference type="InterPro" id="IPR023202">
    <property type="entry name" value="YejL_sf"/>
</dbReference>
<dbReference type="SUPFAM" id="SSF158651">
    <property type="entry name" value="YejL-like"/>
    <property type="match status" value="1"/>
</dbReference>
<dbReference type="OrthoDB" id="5771474at2"/>
<evidence type="ECO:0000256" key="1">
    <source>
        <dbReference type="HAMAP-Rule" id="MF_00816"/>
    </source>
</evidence>
<dbReference type="RefSeq" id="WP_046557027.1">
    <property type="nucleotide sequence ID" value="NZ_LAHO01000005.1"/>
</dbReference>
<proteinExistence type="inferred from homology"/>
<dbReference type="InterPro" id="IPR009857">
    <property type="entry name" value="UPF0352"/>
</dbReference>
<comment type="caution">
    <text evidence="2">The sequence shown here is derived from an EMBL/GenBank/DDBJ whole genome shotgun (WGS) entry which is preliminary data.</text>
</comment>
<evidence type="ECO:0000313" key="2">
    <source>
        <dbReference type="EMBL" id="KKO46169.1"/>
    </source>
</evidence>
<dbReference type="Pfam" id="PF07208">
    <property type="entry name" value="DUF1414"/>
    <property type="match status" value="1"/>
</dbReference>
<sequence>MPIVSKYSTAQIENLVNQLLDTLHANNATTELSLMCLGNAVSHVINTSVPAAQRAAVASHFSQALTDAITSSSN</sequence>
<dbReference type="HAMAP" id="MF_00816">
    <property type="entry name" value="UPF0352"/>
    <property type="match status" value="1"/>
</dbReference>
<evidence type="ECO:0000313" key="3">
    <source>
        <dbReference type="Proteomes" id="UP000034228"/>
    </source>
</evidence>
<dbReference type="Proteomes" id="UP000034228">
    <property type="component" value="Unassembled WGS sequence"/>
</dbReference>
<comment type="similarity">
    <text evidence="1">Belongs to the UPF0352 family.</text>
</comment>
<dbReference type="PATRIC" id="fig|336831.14.peg.1389"/>
<dbReference type="AlphaFoldDB" id="A0A0M2V6Z6"/>
<gene>
    <name evidence="2" type="ORF">WG68_07410</name>
</gene>
<reference evidence="2 3" key="1">
    <citation type="submission" date="2015-03" db="EMBL/GenBank/DDBJ databases">
        <title>Draft genome sequences of two protease-producing strains of Arsukibacterium isolated from two cold and alkaline environments.</title>
        <authorList>
            <person name="Lylloff J.E."/>
            <person name="Skov L.B."/>
            <person name="Jepsen M."/>
            <person name="Hallin P.F."/>
            <person name="Sorensen S.J."/>
            <person name="Stougaard P."/>
            <person name="Glaring M.A."/>
        </authorList>
    </citation>
    <scope>NUCLEOTIDE SEQUENCE [LARGE SCALE GENOMIC DNA]</scope>
    <source>
        <strain evidence="2 3">GCM72</strain>
    </source>
</reference>
<keyword evidence="3" id="KW-1185">Reference proteome</keyword>
<accession>A0A0M2V6Z6</accession>
<dbReference type="EMBL" id="LAHO01000005">
    <property type="protein sequence ID" value="KKO46169.1"/>
    <property type="molecule type" value="Genomic_DNA"/>
</dbReference>
<dbReference type="STRING" id="336831.WG68_07410"/>
<name>A0A0M2V6Z6_9GAMM</name>
<dbReference type="Gene3D" id="1.10.3390.10">
    <property type="entry name" value="YejL-like"/>
    <property type="match status" value="1"/>
</dbReference>
<protein>
    <recommendedName>
        <fullName evidence="1">UPF0352 protein WG68_07410</fullName>
    </recommendedName>
</protein>